<dbReference type="EMBL" id="BARS01045496">
    <property type="protein sequence ID" value="GAG33396.1"/>
    <property type="molecule type" value="Genomic_DNA"/>
</dbReference>
<sequence>MQYVGEDTFDYKGDDISKEEFLEREIWYDIKE</sequence>
<organism evidence="1">
    <name type="scientific">marine sediment metagenome</name>
    <dbReference type="NCBI Taxonomy" id="412755"/>
    <lineage>
        <taxon>unclassified sequences</taxon>
        <taxon>metagenomes</taxon>
        <taxon>ecological metagenomes</taxon>
    </lineage>
</organism>
<protein>
    <submittedName>
        <fullName evidence="1">Uncharacterized protein</fullName>
    </submittedName>
</protein>
<feature type="non-terminal residue" evidence="1">
    <location>
        <position position="32"/>
    </location>
</feature>
<name>X0Y960_9ZZZZ</name>
<gene>
    <name evidence="1" type="ORF">S01H1_68599</name>
</gene>
<dbReference type="AlphaFoldDB" id="X0Y960"/>
<accession>X0Y960</accession>
<reference evidence="1" key="1">
    <citation type="journal article" date="2014" name="Front. Microbiol.">
        <title>High frequency of phylogenetically diverse reductive dehalogenase-homologous genes in deep subseafloor sedimentary metagenomes.</title>
        <authorList>
            <person name="Kawai M."/>
            <person name="Futagami T."/>
            <person name="Toyoda A."/>
            <person name="Takaki Y."/>
            <person name="Nishi S."/>
            <person name="Hori S."/>
            <person name="Arai W."/>
            <person name="Tsubouchi T."/>
            <person name="Morono Y."/>
            <person name="Uchiyama I."/>
            <person name="Ito T."/>
            <person name="Fujiyama A."/>
            <person name="Inagaki F."/>
            <person name="Takami H."/>
        </authorList>
    </citation>
    <scope>NUCLEOTIDE SEQUENCE</scope>
    <source>
        <strain evidence="1">Expedition CK06-06</strain>
    </source>
</reference>
<comment type="caution">
    <text evidence="1">The sequence shown here is derived from an EMBL/GenBank/DDBJ whole genome shotgun (WGS) entry which is preliminary data.</text>
</comment>
<evidence type="ECO:0000313" key="1">
    <source>
        <dbReference type="EMBL" id="GAG33396.1"/>
    </source>
</evidence>
<proteinExistence type="predicted"/>